<dbReference type="InterPro" id="IPR027417">
    <property type="entry name" value="P-loop_NTPase"/>
</dbReference>
<organism evidence="2 3">
    <name type="scientific">Hoeflea poritis</name>
    <dbReference type="NCBI Taxonomy" id="2993659"/>
    <lineage>
        <taxon>Bacteria</taxon>
        <taxon>Pseudomonadati</taxon>
        <taxon>Pseudomonadota</taxon>
        <taxon>Alphaproteobacteria</taxon>
        <taxon>Hyphomicrobiales</taxon>
        <taxon>Rhizobiaceae</taxon>
        <taxon>Hoeflea</taxon>
    </lineage>
</organism>
<dbReference type="Proteomes" id="UP001148313">
    <property type="component" value="Unassembled WGS sequence"/>
</dbReference>
<reference evidence="2" key="1">
    <citation type="submission" date="2022-11" db="EMBL/GenBank/DDBJ databases">
        <title>Hoeflea poritis sp. nov., isolated from scleractinian coral Porites lutea.</title>
        <authorList>
            <person name="Zhang G."/>
            <person name="Wei Q."/>
            <person name="Cai L."/>
        </authorList>
    </citation>
    <scope>NUCLEOTIDE SEQUENCE</scope>
    <source>
        <strain evidence="2">E7-10</strain>
    </source>
</reference>
<dbReference type="SUPFAM" id="SSF52980">
    <property type="entry name" value="Restriction endonuclease-like"/>
    <property type="match status" value="1"/>
</dbReference>
<dbReference type="Gene3D" id="3.90.320.10">
    <property type="match status" value="1"/>
</dbReference>
<comment type="caution">
    <text evidence="2">The sequence shown here is derived from an EMBL/GenBank/DDBJ whole genome shotgun (WGS) entry which is preliminary data.</text>
</comment>
<dbReference type="InterPro" id="IPR014153">
    <property type="entry name" value="Ds_break_AddB"/>
</dbReference>
<dbReference type="NCBIfam" id="TIGR02786">
    <property type="entry name" value="addB_alphas"/>
    <property type="match status" value="1"/>
</dbReference>
<evidence type="ECO:0000313" key="2">
    <source>
        <dbReference type="EMBL" id="MDA4845309.1"/>
    </source>
</evidence>
<dbReference type="Pfam" id="PF12705">
    <property type="entry name" value="PDDEXK_1"/>
    <property type="match status" value="1"/>
</dbReference>
<dbReference type="SUPFAM" id="SSF52540">
    <property type="entry name" value="P-loop containing nucleoside triphosphate hydrolases"/>
    <property type="match status" value="1"/>
</dbReference>
<sequence length="1051" mass="113858">MSAQRLFTIAPGEPFLPRLAQALCHGELIGGFGYRADDPLALSQATIYVPTRRAARALRSEFVDFIDRGSAILPTVRTLGENDDDGGFLEEDQPALLDLAPPVGTTERLLELAQLITAWKRSLPKAVSDFHRENRLIAPANPADAVWLARDLAGLLEAMETENRPWTALDDLVGDDYAVWWQLTLEFLKIATGFWPQRLRELGCADPAAHRNAVLHAEAARLERDPPKGPVIIAGSTGSIPATAALMKTVAGLENGAIVLPGLDLYLDADAWSLVGGPAGDAPFDPAICAHPQYGLFMLLRGLGATREEIAELGRPATPIAHRNAVVSTSMMPAQATDRWAGGSDASAEIGAAFEKVELIEAATEREEALAIAIAMRLAADAPPDGGKTVEAPPKQIALVTPDRTLARRVAAELQRFGIDANDSGGAFLAQSPQASLLQLLLQSAFGQERTVALLGLMKHPLMLLGRDPGTARNAARIFERIALRGGTGDVGLDDLVSRFDSRLRERRDEPRHAPHWFRRMSEADFALARDFAARLEAAFQPVISVEETTVGQWAGLSGRLLEEIARNAGGDLDALWGDEAGERLADLIASVMEDRSGFSCTAAEWTQMVPALVAGELVKPRAGGHPHIFIWGALEARLQHVDTLVLAGLNEGTWPANPAGDPFLSRGMKAAVGLEPPERRIGLAAHDFQMGLGAPHVILSRSTRAANAPTVASRWLQRLSAVLGKAEADRLRARGMHYLQWAEALDRRDDAPLASRPAPKPPADLQPKRYSFSEIRTLRRDPYAVYARRVLDLDPPEQLAAEPGPAERGTLYHRILECFIAEVDDLAAREALSQLRVIAEREFDRQALPAHIDLLWRAHFDKIAAAFVEWERGCGSEITARFTECRAKMQLENCGITLSGIADRIDIRTDGLADILDYKTGSSPSRKQAWTLLDPQLPLEAAALRAGAFDDVGTLEPASLAYVRLKPDPVLKVERIEGKVQGSDVEKSPADLADESVERLGDLVTALAAGRIGFVSQAIPESATSYGHDYDHLARVREWSSADADESGAG</sequence>
<keyword evidence="3" id="KW-1185">Reference proteome</keyword>
<dbReference type="InterPro" id="IPR011335">
    <property type="entry name" value="Restrct_endonuc-II-like"/>
</dbReference>
<gene>
    <name evidence="2" type="primary">addB</name>
    <name evidence="2" type="ORF">OOZ53_08115</name>
</gene>
<feature type="domain" description="PD-(D/E)XK endonuclease-like" evidence="1">
    <location>
        <begin position="771"/>
        <end position="1010"/>
    </location>
</feature>
<name>A0ABT4VKU6_9HYPH</name>
<protein>
    <submittedName>
        <fullName evidence="2">Double-strand break repair protein AddB</fullName>
    </submittedName>
</protein>
<proteinExistence type="predicted"/>
<dbReference type="InterPro" id="IPR038726">
    <property type="entry name" value="PDDEXK_AddAB-type"/>
</dbReference>
<dbReference type="EMBL" id="JAPJZH010000004">
    <property type="protein sequence ID" value="MDA4845309.1"/>
    <property type="molecule type" value="Genomic_DNA"/>
</dbReference>
<accession>A0ABT4VKU6</accession>
<evidence type="ECO:0000313" key="3">
    <source>
        <dbReference type="Proteomes" id="UP001148313"/>
    </source>
</evidence>
<evidence type="ECO:0000259" key="1">
    <source>
        <dbReference type="Pfam" id="PF12705"/>
    </source>
</evidence>
<dbReference type="RefSeq" id="WP_271088926.1">
    <property type="nucleotide sequence ID" value="NZ_JAPJZH010000004.1"/>
</dbReference>
<dbReference type="InterPro" id="IPR011604">
    <property type="entry name" value="PDDEXK-like_dom_sf"/>
</dbReference>